<dbReference type="InterPro" id="IPR001212">
    <property type="entry name" value="Somatomedin_B_dom"/>
</dbReference>
<feature type="domain" description="SMB" evidence="5">
    <location>
        <begin position="30"/>
        <end position="81"/>
    </location>
</feature>
<keyword evidence="2" id="KW-1015">Disulfide bond</keyword>
<dbReference type="PROSITE" id="PS00524">
    <property type="entry name" value="SMB_1"/>
    <property type="match status" value="1"/>
</dbReference>
<dbReference type="SUPFAM" id="SSF82895">
    <property type="entry name" value="TSP-1 type 1 repeat"/>
    <property type="match status" value="1"/>
</dbReference>
<dbReference type="PANTHER" id="PTHR20920:SF2">
    <property type="entry name" value="SOMATOMEDIN-B AND THROMBOSPONDIN TYPE-1 DOMAIN-CONTAINING PROTEIN"/>
    <property type="match status" value="1"/>
</dbReference>
<reference evidence="7" key="1">
    <citation type="submission" date="2025-08" db="UniProtKB">
        <authorList>
            <consortium name="RefSeq"/>
        </authorList>
    </citation>
    <scope>IDENTIFICATION</scope>
</reference>
<accession>A0A6P7YW80</accession>
<gene>
    <name evidence="7" type="primary">SBSPON</name>
</gene>
<protein>
    <submittedName>
        <fullName evidence="7">Somatomedin-B and thrombospondin type-1 domain-containing protein</fullName>
    </submittedName>
</protein>
<dbReference type="InterPro" id="IPR056801">
    <property type="entry name" value="SBSPON_C"/>
</dbReference>
<feature type="signal peptide" evidence="4">
    <location>
        <begin position="1"/>
        <end position="26"/>
    </location>
</feature>
<keyword evidence="6" id="KW-1185">Reference proteome</keyword>
<dbReference type="Proteomes" id="UP000515156">
    <property type="component" value="Chromosome 1"/>
</dbReference>
<dbReference type="InterPro" id="IPR044004">
    <property type="entry name" value="TSP1_spondin_dom"/>
</dbReference>
<dbReference type="PROSITE" id="PS50958">
    <property type="entry name" value="SMB_2"/>
    <property type="match status" value="1"/>
</dbReference>
<dbReference type="AlphaFoldDB" id="A0A6P7YW80"/>
<evidence type="ECO:0000256" key="1">
    <source>
        <dbReference type="ARBA" id="ARBA00022729"/>
    </source>
</evidence>
<evidence type="ECO:0000313" key="6">
    <source>
        <dbReference type="Proteomes" id="UP000515156"/>
    </source>
</evidence>
<dbReference type="Pfam" id="PF19028">
    <property type="entry name" value="TSP1_spondin"/>
    <property type="match status" value="1"/>
</dbReference>
<dbReference type="GeneID" id="115478227"/>
<dbReference type="InParanoid" id="A0A6P7YW80"/>
<dbReference type="CTD" id="157869"/>
<dbReference type="RefSeq" id="XP_030071392.1">
    <property type="nucleotide sequence ID" value="XM_030215532.1"/>
</dbReference>
<evidence type="ECO:0000259" key="5">
    <source>
        <dbReference type="PROSITE" id="PS50958"/>
    </source>
</evidence>
<evidence type="ECO:0000256" key="2">
    <source>
        <dbReference type="ARBA" id="ARBA00023157"/>
    </source>
</evidence>
<dbReference type="PANTHER" id="PTHR20920">
    <property type="entry name" value="RPE-SPONDIN"/>
    <property type="match status" value="1"/>
</dbReference>
<dbReference type="Pfam" id="PF25031">
    <property type="entry name" value="SBSPON_C"/>
    <property type="match status" value="1"/>
</dbReference>
<evidence type="ECO:0000256" key="3">
    <source>
        <dbReference type="ARBA" id="ARBA00023180"/>
    </source>
</evidence>
<dbReference type="SUPFAM" id="SSF90188">
    <property type="entry name" value="Somatomedin B domain"/>
    <property type="match status" value="1"/>
</dbReference>
<dbReference type="PROSITE" id="PS50092">
    <property type="entry name" value="TSP1"/>
    <property type="match status" value="1"/>
</dbReference>
<proteinExistence type="predicted"/>
<organism evidence="6 7">
    <name type="scientific">Microcaecilia unicolor</name>
    <dbReference type="NCBI Taxonomy" id="1415580"/>
    <lineage>
        <taxon>Eukaryota</taxon>
        <taxon>Metazoa</taxon>
        <taxon>Chordata</taxon>
        <taxon>Craniata</taxon>
        <taxon>Vertebrata</taxon>
        <taxon>Euteleostomi</taxon>
        <taxon>Amphibia</taxon>
        <taxon>Gymnophiona</taxon>
        <taxon>Siphonopidae</taxon>
        <taxon>Microcaecilia</taxon>
    </lineage>
</organism>
<feature type="chain" id="PRO_5028025977" evidence="4">
    <location>
        <begin position="27"/>
        <end position="270"/>
    </location>
</feature>
<dbReference type="FunCoup" id="A0A6P7YW80">
    <property type="interactions" value="27"/>
</dbReference>
<dbReference type="OrthoDB" id="98591at2759"/>
<dbReference type="InterPro" id="IPR000884">
    <property type="entry name" value="TSP1_rpt"/>
</dbReference>
<dbReference type="KEGG" id="muo:115478227"/>
<dbReference type="Gene3D" id="2.20.100.10">
    <property type="entry name" value="Thrombospondin type-1 (TSP1) repeat"/>
    <property type="match status" value="1"/>
</dbReference>
<dbReference type="InterPro" id="IPR036024">
    <property type="entry name" value="Somatomedin_B-like_dom_sf"/>
</dbReference>
<keyword evidence="1 4" id="KW-0732">Signal</keyword>
<sequence length="270" mass="30368">MCGTALPALLWLLLLDGLSLWQGVEGGCVEVARCCQGRDPTCASSGWRVSRVYGTCFCDQACTVTGDCCHDYAQACPARPCAVSEWSQWSGCTDPCKPSVRTRRRTIQQEAQNGGEPCPSLEEKAGCLQYVTFQGRDCGQPYVPAFITTAEYDRERKKRALSPDWDTHIEDTGYCVEFQIQSLSHHCMVENRPYARWMQYLREGYTVCVACQHVAMNIANHRCSGDGRDSDGDRILHWQAVGNPRCYGTWKKVKQVEQCSCPPVHRFIFI</sequence>
<name>A0A6P7YW80_9AMPH</name>
<dbReference type="InterPro" id="IPR036383">
    <property type="entry name" value="TSP1_rpt_sf"/>
</dbReference>
<evidence type="ECO:0000256" key="4">
    <source>
        <dbReference type="SAM" id="SignalP"/>
    </source>
</evidence>
<keyword evidence="3" id="KW-0325">Glycoprotein</keyword>
<evidence type="ECO:0000313" key="7">
    <source>
        <dbReference type="RefSeq" id="XP_030071392.1"/>
    </source>
</evidence>
<dbReference type="InterPro" id="IPR039942">
    <property type="entry name" value="SBSPO"/>
</dbReference>
<dbReference type="FunFam" id="2.20.100.10:FF:000019">
    <property type="entry name" value="Thrombospondin type 1 domain containing 7A"/>
    <property type="match status" value="1"/>
</dbReference>